<dbReference type="KEGG" id="dgr:6557802"/>
<feature type="compositionally biased region" description="Low complexity" evidence="1">
    <location>
        <begin position="147"/>
        <end position="168"/>
    </location>
</feature>
<feature type="domain" description="MADF" evidence="2">
    <location>
        <begin position="11"/>
        <end position="105"/>
    </location>
</feature>
<feature type="region of interest" description="Disordered" evidence="1">
    <location>
        <begin position="107"/>
        <end position="129"/>
    </location>
</feature>
<proteinExistence type="predicted"/>
<dbReference type="PANTHER" id="PTHR21505:SF8">
    <property type="entry name" value="DPT-YFP REPRESSOR BY OVEREXPRESSION, ISOFORM D-RELATED"/>
    <property type="match status" value="1"/>
</dbReference>
<accession>B4J2L6</accession>
<evidence type="ECO:0000313" key="3">
    <source>
        <dbReference type="EMBL" id="EDV97101.1"/>
    </source>
</evidence>
<gene>
    <name evidence="3" type="primary">Dgri\GH16644</name>
    <name evidence="3" type="ORF">Dgri_GH16644</name>
</gene>
<dbReference type="OrthoDB" id="6152242at2759"/>
<dbReference type="eggNOG" id="ENOG502S3MH">
    <property type="taxonomic scope" value="Eukaryota"/>
</dbReference>
<feature type="region of interest" description="Disordered" evidence="1">
    <location>
        <begin position="143"/>
        <end position="175"/>
    </location>
</feature>
<dbReference type="PhylomeDB" id="B4J2L6"/>
<protein>
    <submittedName>
        <fullName evidence="3">GH16644</fullName>
    </submittedName>
</protein>
<dbReference type="PANTHER" id="PTHR21505">
    <property type="entry name" value="MADF DOMAIN-CONTAINING PROTEIN-RELATED"/>
    <property type="match status" value="1"/>
</dbReference>
<sequence>MNSRDRLFWTEFLLLYRSLPAVWKVKSPEYSSRALKTAGYEQLVLKLREVEPHADRALVVKKINSFRTNFRRDLRKREQCDEERDPFESTLWYFELLGFLEGQEEGCHKAASSSPEQQVPPDDLQFNPFPTRKRRLAVKDEFPETPPTLLHSSSSHTPTSHRQQQPQQQRKRFASLSASEALAHTWRTQFDEMPKQQQLLAGKLISDVLYYGCMEQLKPSHVTQLQQIMLQGCNLKPQIEDANTLNSRANYAESDNLDEDG</sequence>
<dbReference type="SMART" id="SM00595">
    <property type="entry name" value="MADF"/>
    <property type="match status" value="1"/>
</dbReference>
<evidence type="ECO:0000313" key="4">
    <source>
        <dbReference type="Proteomes" id="UP000001070"/>
    </source>
</evidence>
<keyword evidence="4" id="KW-1185">Reference proteome</keyword>
<dbReference type="Pfam" id="PF10545">
    <property type="entry name" value="MADF_DNA_bdg"/>
    <property type="match status" value="1"/>
</dbReference>
<evidence type="ECO:0000256" key="1">
    <source>
        <dbReference type="SAM" id="MobiDB-lite"/>
    </source>
</evidence>
<organism evidence="4">
    <name type="scientific">Drosophila grimshawi</name>
    <name type="common">Hawaiian fruit fly</name>
    <name type="synonym">Idiomyia grimshawi</name>
    <dbReference type="NCBI Taxonomy" id="7222"/>
    <lineage>
        <taxon>Eukaryota</taxon>
        <taxon>Metazoa</taxon>
        <taxon>Ecdysozoa</taxon>
        <taxon>Arthropoda</taxon>
        <taxon>Hexapoda</taxon>
        <taxon>Insecta</taxon>
        <taxon>Pterygota</taxon>
        <taxon>Neoptera</taxon>
        <taxon>Endopterygota</taxon>
        <taxon>Diptera</taxon>
        <taxon>Brachycera</taxon>
        <taxon>Muscomorpha</taxon>
        <taxon>Ephydroidea</taxon>
        <taxon>Drosophilidae</taxon>
        <taxon>Drosophila</taxon>
        <taxon>Hawaiian Drosophila</taxon>
    </lineage>
</organism>
<reference evidence="3 4" key="1">
    <citation type="journal article" date="2007" name="Nature">
        <title>Evolution of genes and genomes on the Drosophila phylogeny.</title>
        <authorList>
            <consortium name="Drosophila 12 Genomes Consortium"/>
            <person name="Clark A.G."/>
            <person name="Eisen M.B."/>
            <person name="Smith D.R."/>
            <person name="Bergman C.M."/>
            <person name="Oliver B."/>
            <person name="Markow T.A."/>
            <person name="Kaufman T.C."/>
            <person name="Kellis M."/>
            <person name="Gelbart W."/>
            <person name="Iyer V.N."/>
            <person name="Pollard D.A."/>
            <person name="Sackton T.B."/>
            <person name="Larracuente A.M."/>
            <person name="Singh N.D."/>
            <person name="Abad J.P."/>
            <person name="Abt D.N."/>
            <person name="Adryan B."/>
            <person name="Aguade M."/>
            <person name="Akashi H."/>
            <person name="Anderson W.W."/>
            <person name="Aquadro C.F."/>
            <person name="Ardell D.H."/>
            <person name="Arguello R."/>
            <person name="Artieri C.G."/>
            <person name="Barbash D.A."/>
            <person name="Barker D."/>
            <person name="Barsanti P."/>
            <person name="Batterham P."/>
            <person name="Batzoglou S."/>
            <person name="Begun D."/>
            <person name="Bhutkar A."/>
            <person name="Blanco E."/>
            <person name="Bosak S.A."/>
            <person name="Bradley R.K."/>
            <person name="Brand A.D."/>
            <person name="Brent M.R."/>
            <person name="Brooks A.N."/>
            <person name="Brown R.H."/>
            <person name="Butlin R.K."/>
            <person name="Caggese C."/>
            <person name="Calvi B.R."/>
            <person name="Bernardo de Carvalho A."/>
            <person name="Caspi A."/>
            <person name="Castrezana S."/>
            <person name="Celniker S.E."/>
            <person name="Chang J.L."/>
            <person name="Chapple C."/>
            <person name="Chatterji S."/>
            <person name="Chinwalla A."/>
            <person name="Civetta A."/>
            <person name="Clifton S.W."/>
            <person name="Comeron J.M."/>
            <person name="Costello J.C."/>
            <person name="Coyne J.A."/>
            <person name="Daub J."/>
            <person name="David R.G."/>
            <person name="Delcher A.L."/>
            <person name="Delehaunty K."/>
            <person name="Do C.B."/>
            <person name="Ebling H."/>
            <person name="Edwards K."/>
            <person name="Eickbush T."/>
            <person name="Evans J.D."/>
            <person name="Filipski A."/>
            <person name="Findeiss S."/>
            <person name="Freyhult E."/>
            <person name="Fulton L."/>
            <person name="Fulton R."/>
            <person name="Garcia A.C."/>
            <person name="Gardiner A."/>
            <person name="Garfield D.A."/>
            <person name="Garvin B.E."/>
            <person name="Gibson G."/>
            <person name="Gilbert D."/>
            <person name="Gnerre S."/>
            <person name="Godfrey J."/>
            <person name="Good R."/>
            <person name="Gotea V."/>
            <person name="Gravely B."/>
            <person name="Greenberg A.J."/>
            <person name="Griffiths-Jones S."/>
            <person name="Gross S."/>
            <person name="Guigo R."/>
            <person name="Gustafson E.A."/>
            <person name="Haerty W."/>
            <person name="Hahn M.W."/>
            <person name="Halligan D.L."/>
            <person name="Halpern A.L."/>
            <person name="Halter G.M."/>
            <person name="Han M.V."/>
            <person name="Heger A."/>
            <person name="Hillier L."/>
            <person name="Hinrichs A.S."/>
            <person name="Holmes I."/>
            <person name="Hoskins R.A."/>
            <person name="Hubisz M.J."/>
            <person name="Hultmark D."/>
            <person name="Huntley M.A."/>
            <person name="Jaffe D.B."/>
            <person name="Jagadeeshan S."/>
            <person name="Jeck W.R."/>
            <person name="Johnson J."/>
            <person name="Jones C.D."/>
            <person name="Jordan W.C."/>
            <person name="Karpen G.H."/>
            <person name="Kataoka E."/>
            <person name="Keightley P.D."/>
            <person name="Kheradpour P."/>
            <person name="Kirkness E.F."/>
            <person name="Koerich L.B."/>
            <person name="Kristiansen K."/>
            <person name="Kudrna D."/>
            <person name="Kulathinal R.J."/>
            <person name="Kumar S."/>
            <person name="Kwok R."/>
            <person name="Lander E."/>
            <person name="Langley C.H."/>
            <person name="Lapoint R."/>
            <person name="Lazzaro B.P."/>
            <person name="Lee S.J."/>
            <person name="Levesque L."/>
            <person name="Li R."/>
            <person name="Lin C.F."/>
            <person name="Lin M.F."/>
            <person name="Lindblad-Toh K."/>
            <person name="Llopart A."/>
            <person name="Long M."/>
            <person name="Low L."/>
            <person name="Lozovsky E."/>
            <person name="Lu J."/>
            <person name="Luo M."/>
            <person name="Machado C.A."/>
            <person name="Makalowski W."/>
            <person name="Marzo M."/>
            <person name="Matsuda M."/>
            <person name="Matzkin L."/>
            <person name="McAllister B."/>
            <person name="McBride C.S."/>
            <person name="McKernan B."/>
            <person name="McKernan K."/>
            <person name="Mendez-Lago M."/>
            <person name="Minx P."/>
            <person name="Mollenhauer M.U."/>
            <person name="Montooth K."/>
            <person name="Mount S.M."/>
            <person name="Mu X."/>
            <person name="Myers E."/>
            <person name="Negre B."/>
            <person name="Newfeld S."/>
            <person name="Nielsen R."/>
            <person name="Noor M.A."/>
            <person name="O'Grady P."/>
            <person name="Pachter L."/>
            <person name="Papaceit M."/>
            <person name="Parisi M.J."/>
            <person name="Parisi M."/>
            <person name="Parts L."/>
            <person name="Pedersen J.S."/>
            <person name="Pesole G."/>
            <person name="Phillippy A.M."/>
            <person name="Ponting C.P."/>
            <person name="Pop M."/>
            <person name="Porcelli D."/>
            <person name="Powell J.R."/>
            <person name="Prohaska S."/>
            <person name="Pruitt K."/>
            <person name="Puig M."/>
            <person name="Quesneville H."/>
            <person name="Ram K.R."/>
            <person name="Rand D."/>
            <person name="Rasmussen M.D."/>
            <person name="Reed L.K."/>
            <person name="Reenan R."/>
            <person name="Reily A."/>
            <person name="Remington K.A."/>
            <person name="Rieger T.T."/>
            <person name="Ritchie M.G."/>
            <person name="Robin C."/>
            <person name="Rogers Y.H."/>
            <person name="Rohde C."/>
            <person name="Rozas J."/>
            <person name="Rubenfield M.J."/>
            <person name="Ruiz A."/>
            <person name="Russo S."/>
            <person name="Salzberg S.L."/>
            <person name="Sanchez-Gracia A."/>
            <person name="Saranga D.J."/>
            <person name="Sato H."/>
            <person name="Schaeffer S.W."/>
            <person name="Schatz M.C."/>
            <person name="Schlenke T."/>
            <person name="Schwartz R."/>
            <person name="Segarra C."/>
            <person name="Singh R.S."/>
            <person name="Sirot L."/>
            <person name="Sirota M."/>
            <person name="Sisneros N.B."/>
            <person name="Smith C.D."/>
            <person name="Smith T.F."/>
            <person name="Spieth J."/>
            <person name="Stage D.E."/>
            <person name="Stark A."/>
            <person name="Stephan W."/>
            <person name="Strausberg R.L."/>
            <person name="Strempel S."/>
            <person name="Sturgill D."/>
            <person name="Sutton G."/>
            <person name="Sutton G.G."/>
            <person name="Tao W."/>
            <person name="Teichmann S."/>
            <person name="Tobari Y.N."/>
            <person name="Tomimura Y."/>
            <person name="Tsolas J.M."/>
            <person name="Valente V.L."/>
            <person name="Venter E."/>
            <person name="Venter J.C."/>
            <person name="Vicario S."/>
            <person name="Vieira F.G."/>
            <person name="Vilella A.J."/>
            <person name="Villasante A."/>
            <person name="Walenz B."/>
            <person name="Wang J."/>
            <person name="Wasserman M."/>
            <person name="Watts T."/>
            <person name="Wilson D."/>
            <person name="Wilson R.K."/>
            <person name="Wing R.A."/>
            <person name="Wolfner M.F."/>
            <person name="Wong A."/>
            <person name="Wong G.K."/>
            <person name="Wu C.I."/>
            <person name="Wu G."/>
            <person name="Yamamoto D."/>
            <person name="Yang H.P."/>
            <person name="Yang S.P."/>
            <person name="Yorke J.A."/>
            <person name="Yoshida K."/>
            <person name="Zdobnov E."/>
            <person name="Zhang P."/>
            <person name="Zhang Y."/>
            <person name="Zimin A.V."/>
            <person name="Baldwin J."/>
            <person name="Abdouelleil A."/>
            <person name="Abdulkadir J."/>
            <person name="Abebe A."/>
            <person name="Abera B."/>
            <person name="Abreu J."/>
            <person name="Acer S.C."/>
            <person name="Aftuck L."/>
            <person name="Alexander A."/>
            <person name="An P."/>
            <person name="Anderson E."/>
            <person name="Anderson S."/>
            <person name="Arachi H."/>
            <person name="Azer M."/>
            <person name="Bachantsang P."/>
            <person name="Barry A."/>
            <person name="Bayul T."/>
            <person name="Berlin A."/>
            <person name="Bessette D."/>
            <person name="Bloom T."/>
            <person name="Blye J."/>
            <person name="Boguslavskiy L."/>
            <person name="Bonnet C."/>
            <person name="Boukhgalter B."/>
            <person name="Bourzgui I."/>
            <person name="Brown A."/>
            <person name="Cahill P."/>
            <person name="Channer S."/>
            <person name="Cheshatsang Y."/>
            <person name="Chuda L."/>
            <person name="Citroen M."/>
            <person name="Collymore A."/>
            <person name="Cooke P."/>
            <person name="Costello M."/>
            <person name="D'Aco K."/>
            <person name="Daza R."/>
            <person name="De Haan G."/>
            <person name="DeGray S."/>
            <person name="DeMaso C."/>
            <person name="Dhargay N."/>
            <person name="Dooley K."/>
            <person name="Dooley E."/>
            <person name="Doricent M."/>
            <person name="Dorje P."/>
            <person name="Dorjee K."/>
            <person name="Dupes A."/>
            <person name="Elong R."/>
            <person name="Falk J."/>
            <person name="Farina A."/>
            <person name="Faro S."/>
            <person name="Ferguson D."/>
            <person name="Fisher S."/>
            <person name="Foley C.D."/>
            <person name="Franke A."/>
            <person name="Friedrich D."/>
            <person name="Gadbois L."/>
            <person name="Gearin G."/>
            <person name="Gearin C.R."/>
            <person name="Giannoukos G."/>
            <person name="Goode T."/>
            <person name="Graham J."/>
            <person name="Grandbois E."/>
            <person name="Grewal S."/>
            <person name="Gyaltsen K."/>
            <person name="Hafez N."/>
            <person name="Hagos B."/>
            <person name="Hall J."/>
            <person name="Henson C."/>
            <person name="Hollinger A."/>
            <person name="Honan T."/>
            <person name="Huard M.D."/>
            <person name="Hughes L."/>
            <person name="Hurhula B."/>
            <person name="Husby M.E."/>
            <person name="Kamat A."/>
            <person name="Kanga B."/>
            <person name="Kashin S."/>
            <person name="Khazanovich D."/>
            <person name="Kisner P."/>
            <person name="Lance K."/>
            <person name="Lara M."/>
            <person name="Lee W."/>
            <person name="Lennon N."/>
            <person name="Letendre F."/>
            <person name="LeVine R."/>
            <person name="Lipovsky A."/>
            <person name="Liu X."/>
            <person name="Liu J."/>
            <person name="Liu S."/>
            <person name="Lokyitsang T."/>
            <person name="Lokyitsang Y."/>
            <person name="Lubonja R."/>
            <person name="Lui A."/>
            <person name="MacDonald P."/>
            <person name="Magnisalis V."/>
            <person name="Maru K."/>
            <person name="Matthews C."/>
            <person name="McCusker W."/>
            <person name="McDonough S."/>
            <person name="Mehta T."/>
            <person name="Meldrim J."/>
            <person name="Meneus L."/>
            <person name="Mihai O."/>
            <person name="Mihalev A."/>
            <person name="Mihova T."/>
            <person name="Mittelman R."/>
            <person name="Mlenga V."/>
            <person name="Montmayeur A."/>
            <person name="Mulrain L."/>
            <person name="Navidi A."/>
            <person name="Naylor J."/>
            <person name="Negash T."/>
            <person name="Nguyen T."/>
            <person name="Nguyen N."/>
            <person name="Nicol R."/>
            <person name="Norbu C."/>
            <person name="Norbu N."/>
            <person name="Novod N."/>
            <person name="O'Neill B."/>
            <person name="Osman S."/>
            <person name="Markiewicz E."/>
            <person name="Oyono O.L."/>
            <person name="Patti C."/>
            <person name="Phunkhang P."/>
            <person name="Pierre F."/>
            <person name="Priest M."/>
            <person name="Raghuraman S."/>
            <person name="Rege F."/>
            <person name="Reyes R."/>
            <person name="Rise C."/>
            <person name="Rogov P."/>
            <person name="Ross K."/>
            <person name="Ryan E."/>
            <person name="Settipalli S."/>
            <person name="Shea T."/>
            <person name="Sherpa N."/>
            <person name="Shi L."/>
            <person name="Shih D."/>
            <person name="Sparrow T."/>
            <person name="Spaulding J."/>
            <person name="Stalker J."/>
            <person name="Stange-Thomann N."/>
            <person name="Stavropoulos S."/>
            <person name="Stone C."/>
            <person name="Strader C."/>
            <person name="Tesfaye S."/>
            <person name="Thomson T."/>
            <person name="Thoulutsang Y."/>
            <person name="Thoulutsang D."/>
            <person name="Topham K."/>
            <person name="Topping I."/>
            <person name="Tsamla T."/>
            <person name="Vassiliev H."/>
            <person name="Vo A."/>
            <person name="Wangchuk T."/>
            <person name="Wangdi T."/>
            <person name="Weiand M."/>
            <person name="Wilkinson J."/>
            <person name="Wilson A."/>
            <person name="Yadav S."/>
            <person name="Young G."/>
            <person name="Yu Q."/>
            <person name="Zembek L."/>
            <person name="Zhong D."/>
            <person name="Zimmer A."/>
            <person name="Zwirko Z."/>
            <person name="Jaffe D.B."/>
            <person name="Alvarez P."/>
            <person name="Brockman W."/>
            <person name="Butler J."/>
            <person name="Chin C."/>
            <person name="Gnerre S."/>
            <person name="Grabherr M."/>
            <person name="Kleber M."/>
            <person name="Mauceli E."/>
            <person name="MacCallum I."/>
        </authorList>
    </citation>
    <scope>NUCLEOTIDE SEQUENCE [LARGE SCALE GENOMIC DNA]</scope>
    <source>
        <strain evidence="4">Tucson 15287-2541.00</strain>
    </source>
</reference>
<dbReference type="PROSITE" id="PS51029">
    <property type="entry name" value="MADF"/>
    <property type="match status" value="1"/>
</dbReference>
<dbReference type="Proteomes" id="UP000001070">
    <property type="component" value="Unassembled WGS sequence"/>
</dbReference>
<dbReference type="OMA" id="SRDRQFW"/>
<dbReference type="EMBL" id="CH916366">
    <property type="protein sequence ID" value="EDV97101.1"/>
    <property type="molecule type" value="Genomic_DNA"/>
</dbReference>
<evidence type="ECO:0000259" key="2">
    <source>
        <dbReference type="PROSITE" id="PS51029"/>
    </source>
</evidence>
<dbReference type="InterPro" id="IPR006578">
    <property type="entry name" value="MADF-dom"/>
</dbReference>
<name>B4J2L6_DROGR</name>
<dbReference type="InParanoid" id="B4J2L6"/>
<dbReference type="HOGENOM" id="CLU_046601_1_0_1"/>
<dbReference type="AlphaFoldDB" id="B4J2L6"/>